<dbReference type="Pfam" id="PF02219">
    <property type="entry name" value="MTHFR"/>
    <property type="match status" value="1"/>
</dbReference>
<keyword evidence="4" id="KW-0285">Flavoprotein</keyword>
<feature type="non-terminal residue" evidence="7">
    <location>
        <position position="159"/>
    </location>
</feature>
<dbReference type="EMBL" id="BARS01056691">
    <property type="protein sequence ID" value="GAG44878.1"/>
    <property type="molecule type" value="Genomic_DNA"/>
</dbReference>
<evidence type="ECO:0000256" key="1">
    <source>
        <dbReference type="ARBA" id="ARBA00001974"/>
    </source>
</evidence>
<dbReference type="GO" id="GO:0035999">
    <property type="term" value="P:tetrahydrofolate interconversion"/>
    <property type="evidence" value="ECO:0007669"/>
    <property type="project" value="UniProtKB-UniPathway"/>
</dbReference>
<keyword evidence="5" id="KW-0274">FAD</keyword>
<dbReference type="Gene3D" id="3.20.20.220">
    <property type="match status" value="1"/>
</dbReference>
<dbReference type="SUPFAM" id="SSF51730">
    <property type="entry name" value="FAD-linked oxidoreductase"/>
    <property type="match status" value="1"/>
</dbReference>
<evidence type="ECO:0000256" key="4">
    <source>
        <dbReference type="ARBA" id="ARBA00022630"/>
    </source>
</evidence>
<dbReference type="GO" id="GO:0009086">
    <property type="term" value="P:methionine biosynthetic process"/>
    <property type="evidence" value="ECO:0007669"/>
    <property type="project" value="TreeGrafter"/>
</dbReference>
<dbReference type="PANTHER" id="PTHR45754:SF3">
    <property type="entry name" value="METHYLENETETRAHYDROFOLATE REDUCTASE (NADPH)"/>
    <property type="match status" value="1"/>
</dbReference>
<dbReference type="UniPathway" id="UPA00193"/>
<comment type="pathway">
    <text evidence="2">One-carbon metabolism; tetrahydrofolate interconversion.</text>
</comment>
<evidence type="ECO:0000256" key="3">
    <source>
        <dbReference type="ARBA" id="ARBA00006743"/>
    </source>
</evidence>
<evidence type="ECO:0000256" key="2">
    <source>
        <dbReference type="ARBA" id="ARBA00004777"/>
    </source>
</evidence>
<dbReference type="GO" id="GO:0071949">
    <property type="term" value="F:FAD binding"/>
    <property type="evidence" value="ECO:0007669"/>
    <property type="project" value="TreeGrafter"/>
</dbReference>
<dbReference type="InterPro" id="IPR029041">
    <property type="entry name" value="FAD-linked_oxidoreductase-like"/>
</dbReference>
<sequence>MKVTKLWSSRQKPTVSFELFPPKSPKGAEKLENTIDTLAGLKPDFVSVTFGAGGSTREGSHQLVDKLKNEKMLEVVAYFAGYGLGPEDISAVLDDYQALGVENVLVVRGDLPREQENFKPHPQSLPHASDLIAFIRPRYSFCLAAAGYPEGHIDCQSKD</sequence>
<dbReference type="InterPro" id="IPR003171">
    <property type="entry name" value="Mehydrof_redctse-like"/>
</dbReference>
<name>X0Y828_9ZZZZ</name>
<dbReference type="PANTHER" id="PTHR45754">
    <property type="entry name" value="METHYLENETETRAHYDROFOLATE REDUCTASE"/>
    <property type="match status" value="1"/>
</dbReference>
<dbReference type="GO" id="GO:0005829">
    <property type="term" value="C:cytosol"/>
    <property type="evidence" value="ECO:0007669"/>
    <property type="project" value="TreeGrafter"/>
</dbReference>
<reference evidence="7" key="1">
    <citation type="journal article" date="2014" name="Front. Microbiol.">
        <title>High frequency of phylogenetically diverse reductive dehalogenase-homologous genes in deep subseafloor sedimentary metagenomes.</title>
        <authorList>
            <person name="Kawai M."/>
            <person name="Futagami T."/>
            <person name="Toyoda A."/>
            <person name="Takaki Y."/>
            <person name="Nishi S."/>
            <person name="Hori S."/>
            <person name="Arai W."/>
            <person name="Tsubouchi T."/>
            <person name="Morono Y."/>
            <person name="Uchiyama I."/>
            <person name="Ito T."/>
            <person name="Fujiyama A."/>
            <person name="Inagaki F."/>
            <person name="Takami H."/>
        </authorList>
    </citation>
    <scope>NUCLEOTIDE SEQUENCE</scope>
    <source>
        <strain evidence="7">Expedition CK06-06</strain>
    </source>
</reference>
<comment type="caution">
    <text evidence="7">The sequence shown here is derived from an EMBL/GenBank/DDBJ whole genome shotgun (WGS) entry which is preliminary data.</text>
</comment>
<evidence type="ECO:0000313" key="7">
    <source>
        <dbReference type="EMBL" id="GAG44878.1"/>
    </source>
</evidence>
<comment type="cofactor">
    <cofactor evidence="1">
        <name>FAD</name>
        <dbReference type="ChEBI" id="CHEBI:57692"/>
    </cofactor>
</comment>
<accession>X0Y828</accession>
<dbReference type="GO" id="GO:0004489">
    <property type="term" value="F:methylenetetrahydrofolate reductase [NAD(P)H] activity"/>
    <property type="evidence" value="ECO:0007669"/>
    <property type="project" value="InterPro"/>
</dbReference>
<evidence type="ECO:0000256" key="5">
    <source>
        <dbReference type="ARBA" id="ARBA00022827"/>
    </source>
</evidence>
<keyword evidence="6" id="KW-0560">Oxidoreductase</keyword>
<dbReference type="AlphaFoldDB" id="X0Y828"/>
<proteinExistence type="inferred from homology"/>
<comment type="similarity">
    <text evidence="3">Belongs to the methylenetetrahydrofolate reductase family.</text>
</comment>
<gene>
    <name evidence="7" type="ORF">S01H1_83400</name>
</gene>
<organism evidence="7">
    <name type="scientific">marine sediment metagenome</name>
    <dbReference type="NCBI Taxonomy" id="412755"/>
    <lineage>
        <taxon>unclassified sequences</taxon>
        <taxon>metagenomes</taxon>
        <taxon>ecological metagenomes</taxon>
    </lineage>
</organism>
<evidence type="ECO:0000256" key="6">
    <source>
        <dbReference type="ARBA" id="ARBA00023002"/>
    </source>
</evidence>
<protein>
    <submittedName>
        <fullName evidence="7">Uncharacterized protein</fullName>
    </submittedName>
</protein>